<comment type="caution">
    <text evidence="8">The sequence shown here is derived from an EMBL/GenBank/DDBJ whole genome shotgun (WGS) entry which is preliminary data.</text>
</comment>
<accession>A0AAW1IUI7</accession>
<keyword evidence="4" id="KW-0833">Ubl conjugation pathway</keyword>
<dbReference type="GO" id="GO:0005634">
    <property type="term" value="C:nucleus"/>
    <property type="evidence" value="ECO:0007669"/>
    <property type="project" value="UniProtKB-SubCell"/>
</dbReference>
<feature type="region of interest" description="Disordered" evidence="6">
    <location>
        <begin position="14"/>
        <end position="129"/>
    </location>
</feature>
<dbReference type="GO" id="GO:0000151">
    <property type="term" value="C:ubiquitin ligase complex"/>
    <property type="evidence" value="ECO:0007669"/>
    <property type="project" value="InterPro"/>
</dbReference>
<keyword evidence="9" id="KW-1185">Reference proteome</keyword>
<dbReference type="Proteomes" id="UP001458880">
    <property type="component" value="Unassembled WGS sequence"/>
</dbReference>
<evidence type="ECO:0000313" key="9">
    <source>
        <dbReference type="Proteomes" id="UP001458880"/>
    </source>
</evidence>
<keyword evidence="5" id="KW-0539">Nucleus</keyword>
<dbReference type="InterPro" id="IPR019474">
    <property type="entry name" value="Ub_conjug_fac_E4_core"/>
</dbReference>
<organism evidence="8 9">
    <name type="scientific">Popillia japonica</name>
    <name type="common">Japanese beetle</name>
    <dbReference type="NCBI Taxonomy" id="7064"/>
    <lineage>
        <taxon>Eukaryota</taxon>
        <taxon>Metazoa</taxon>
        <taxon>Ecdysozoa</taxon>
        <taxon>Arthropoda</taxon>
        <taxon>Hexapoda</taxon>
        <taxon>Insecta</taxon>
        <taxon>Pterygota</taxon>
        <taxon>Neoptera</taxon>
        <taxon>Endopterygota</taxon>
        <taxon>Coleoptera</taxon>
        <taxon>Polyphaga</taxon>
        <taxon>Scarabaeiformia</taxon>
        <taxon>Scarabaeidae</taxon>
        <taxon>Rutelinae</taxon>
        <taxon>Popillia</taxon>
    </lineage>
</organism>
<dbReference type="GO" id="GO:0006511">
    <property type="term" value="P:ubiquitin-dependent protein catabolic process"/>
    <property type="evidence" value="ECO:0007669"/>
    <property type="project" value="InterPro"/>
</dbReference>
<evidence type="ECO:0000256" key="6">
    <source>
        <dbReference type="SAM" id="MobiDB-lite"/>
    </source>
</evidence>
<feature type="compositionally biased region" description="Polar residues" evidence="6">
    <location>
        <begin position="20"/>
        <end position="45"/>
    </location>
</feature>
<evidence type="ECO:0000256" key="3">
    <source>
        <dbReference type="ARBA" id="ARBA00022679"/>
    </source>
</evidence>
<keyword evidence="3" id="KW-0808">Transferase</keyword>
<dbReference type="PANTHER" id="PTHR13931">
    <property type="entry name" value="UBIQUITINATION FACTOR E4"/>
    <property type="match status" value="1"/>
</dbReference>
<feature type="domain" description="Ubiquitin conjugation factor E4 core" evidence="7">
    <location>
        <begin position="438"/>
        <end position="818"/>
    </location>
</feature>
<gene>
    <name evidence="8" type="ORF">QE152_g34277</name>
</gene>
<feature type="region of interest" description="Disordered" evidence="6">
    <location>
        <begin position="160"/>
        <end position="180"/>
    </location>
</feature>
<feature type="compositionally biased region" description="Basic and acidic residues" evidence="6">
    <location>
        <begin position="73"/>
        <end position="92"/>
    </location>
</feature>
<comment type="subcellular location">
    <subcellularLocation>
        <location evidence="1">Nucleus</location>
    </subcellularLocation>
</comment>
<evidence type="ECO:0000313" key="8">
    <source>
        <dbReference type="EMBL" id="KAK9693335.1"/>
    </source>
</evidence>
<evidence type="ECO:0000256" key="5">
    <source>
        <dbReference type="ARBA" id="ARBA00023242"/>
    </source>
</evidence>
<dbReference type="GO" id="GO:0036503">
    <property type="term" value="P:ERAD pathway"/>
    <property type="evidence" value="ECO:0007669"/>
    <property type="project" value="InterPro"/>
</dbReference>
<dbReference type="GO" id="GO:0005737">
    <property type="term" value="C:cytoplasm"/>
    <property type="evidence" value="ECO:0007669"/>
    <property type="project" value="TreeGrafter"/>
</dbReference>
<evidence type="ECO:0000256" key="2">
    <source>
        <dbReference type="ARBA" id="ARBA00004906"/>
    </source>
</evidence>
<evidence type="ECO:0000259" key="7">
    <source>
        <dbReference type="Pfam" id="PF10408"/>
    </source>
</evidence>
<dbReference type="GO" id="GO:0034450">
    <property type="term" value="F:ubiquitin-ubiquitin ligase activity"/>
    <property type="evidence" value="ECO:0007669"/>
    <property type="project" value="InterPro"/>
</dbReference>
<dbReference type="AlphaFoldDB" id="A0AAW1IUI7"/>
<reference evidence="8 9" key="1">
    <citation type="journal article" date="2024" name="BMC Genomics">
        <title>De novo assembly and annotation of Popillia japonica's genome with initial clues to its potential as an invasive pest.</title>
        <authorList>
            <person name="Cucini C."/>
            <person name="Boschi S."/>
            <person name="Funari R."/>
            <person name="Cardaioli E."/>
            <person name="Iannotti N."/>
            <person name="Marturano G."/>
            <person name="Paoli F."/>
            <person name="Bruttini M."/>
            <person name="Carapelli A."/>
            <person name="Frati F."/>
            <person name="Nardi F."/>
        </authorList>
    </citation>
    <scope>NUCLEOTIDE SEQUENCE [LARGE SCALE GENOMIC DNA]</scope>
    <source>
        <strain evidence="8">DMR45628</strain>
    </source>
</reference>
<dbReference type="EMBL" id="JASPKY010000545">
    <property type="protein sequence ID" value="KAK9693335.1"/>
    <property type="molecule type" value="Genomic_DNA"/>
</dbReference>
<dbReference type="GO" id="GO:0000209">
    <property type="term" value="P:protein polyubiquitination"/>
    <property type="evidence" value="ECO:0007669"/>
    <property type="project" value="TreeGrafter"/>
</dbReference>
<evidence type="ECO:0000256" key="4">
    <source>
        <dbReference type="ARBA" id="ARBA00022786"/>
    </source>
</evidence>
<protein>
    <submittedName>
        <fullName evidence="8">Ubiquitin elongating factor core</fullName>
    </submittedName>
</protein>
<dbReference type="PANTHER" id="PTHR13931:SF2">
    <property type="entry name" value="UBIQUITIN CONJUGATION FACTOR E4 B"/>
    <property type="match status" value="1"/>
</dbReference>
<evidence type="ECO:0000256" key="1">
    <source>
        <dbReference type="ARBA" id="ARBA00004123"/>
    </source>
</evidence>
<dbReference type="InterPro" id="IPR045132">
    <property type="entry name" value="UBE4"/>
</dbReference>
<name>A0AAW1IUI7_POPJA</name>
<dbReference type="Pfam" id="PF10408">
    <property type="entry name" value="Ufd2P_core"/>
    <property type="match status" value="1"/>
</dbReference>
<sequence>MSELTQEEIRRRRLARLGGFNNNSTANSVSPPTTPISQSPNNAVRTESPLFDIPKTPLDEKCPDVLNNSNNKLETKPLEETEKKDNYDEQKFDNVFQIPSKPIDINVPSSSKHRSRQPPQRSDSETSSIHMEVDEVSGCMDKAGANTDIDSGIENMEVEEVEPRKEVTRHRTTSSTEISEEQLHASISRVLLCSFNQNNENFVFLPQVADMLKNTGCSTSDVISQCLMEALFEISTGSNPFKELAQNPEQTDNISLSSFSVSPTQNLSPSPSPIALNYLMDCYSRVAVEERNHPKKSSIPPLSDVLSDLRGQIIQYTSLLLQGVIIPIDTLAKSPLISPLLQQNFPRGFLTELILRTHGNSDVFATIFSPVLQGLFTMMESASIVGNEQRAPLQALNDLAEIRCGSRPICTLITQQIQFQPEICTQANGRELTRTSYLGPFLSVSVFAEDEPKVAEKFFSGNSTSDKSLNQTLQQELENSRNALHKVFHNILANSSSRDSMLKYMSILLKNNEKRAQLQMEERVLAGDGFMLNLLSVLQMLAFKVKLDKVDFLYPFHPSSLVDIKNDTRLRYTSQETSDWLNELTIQKYQRRLRIIRDLQKLLDETVAAEPQWRSTPLATRNKHLIKRWKHQLKKLNKSKACADAGLLDKNLIRRSLGFYTSVSEFLLSALTNTPPGSGTPNLPLMGEIPPLFSALPEWYVEDIAEFLLFALQYYPKAVSENMEDTLITWLLVVMCSSNCIKNPYLIAKIVEVVFIINLSVEKRTEVLYSRFMAHPLSQTILPSALMKFYTDVETTGSSSEFYDKFTIRYHISLIIKSK</sequence>
<proteinExistence type="predicted"/>
<feature type="compositionally biased region" description="Polar residues" evidence="6">
    <location>
        <begin position="117"/>
        <end position="129"/>
    </location>
</feature>
<comment type="pathway">
    <text evidence="2">Protein modification; protein ubiquitination.</text>
</comment>